<dbReference type="HOGENOM" id="CLU_993790_0_0_1"/>
<accession>A0A1W5BB10</accession>
<evidence type="ECO:0000256" key="1">
    <source>
        <dbReference type="SAM" id="Coils"/>
    </source>
</evidence>
<name>F7BAL4_CIOIN</name>
<feature type="region of interest" description="Disordered" evidence="2">
    <location>
        <begin position="226"/>
        <end position="248"/>
    </location>
</feature>
<evidence type="ECO:0000313" key="5">
    <source>
        <dbReference type="Proteomes" id="UP000008144"/>
    </source>
</evidence>
<dbReference type="OMA" id="IVAKGIC"/>
<feature type="coiled-coil region" evidence="1">
    <location>
        <begin position="62"/>
        <end position="89"/>
    </location>
</feature>
<organism evidence="4 5">
    <name type="scientific">Ciona intestinalis</name>
    <name type="common">Transparent sea squirt</name>
    <name type="synonym">Ascidia intestinalis</name>
    <dbReference type="NCBI Taxonomy" id="7719"/>
    <lineage>
        <taxon>Eukaryota</taxon>
        <taxon>Metazoa</taxon>
        <taxon>Chordata</taxon>
        <taxon>Tunicata</taxon>
        <taxon>Ascidiacea</taxon>
        <taxon>Phlebobranchia</taxon>
        <taxon>Cionidae</taxon>
        <taxon>Ciona</taxon>
    </lineage>
</organism>
<evidence type="ECO:0000256" key="3">
    <source>
        <dbReference type="SAM" id="Phobius"/>
    </source>
</evidence>
<dbReference type="GeneID" id="108949460"/>
<keyword evidence="3" id="KW-0812">Transmembrane</keyword>
<reference evidence="5" key="1">
    <citation type="journal article" date="2002" name="Science">
        <title>The draft genome of Ciona intestinalis: insights into chordate and vertebrate origins.</title>
        <authorList>
            <person name="Dehal P."/>
            <person name="Satou Y."/>
            <person name="Campbell R.K."/>
            <person name="Chapman J."/>
            <person name="Degnan B."/>
            <person name="De Tomaso A."/>
            <person name="Davidson B."/>
            <person name="Di Gregorio A."/>
            <person name="Gelpke M."/>
            <person name="Goodstein D.M."/>
            <person name="Harafuji N."/>
            <person name="Hastings K.E."/>
            <person name="Ho I."/>
            <person name="Hotta K."/>
            <person name="Huang W."/>
            <person name="Kawashima T."/>
            <person name="Lemaire P."/>
            <person name="Martinez D."/>
            <person name="Meinertzhagen I.A."/>
            <person name="Necula S."/>
            <person name="Nonaka M."/>
            <person name="Putnam N."/>
            <person name="Rash S."/>
            <person name="Saiga H."/>
            <person name="Satake M."/>
            <person name="Terry A."/>
            <person name="Yamada L."/>
            <person name="Wang H.G."/>
            <person name="Awazu S."/>
            <person name="Azumi K."/>
            <person name="Boore J."/>
            <person name="Branno M."/>
            <person name="Chin-Bow S."/>
            <person name="DeSantis R."/>
            <person name="Doyle S."/>
            <person name="Francino P."/>
            <person name="Keys D.N."/>
            <person name="Haga S."/>
            <person name="Hayashi H."/>
            <person name="Hino K."/>
            <person name="Imai K.S."/>
            <person name="Inaba K."/>
            <person name="Kano S."/>
            <person name="Kobayashi K."/>
            <person name="Kobayashi M."/>
            <person name="Lee B.I."/>
            <person name="Makabe K.W."/>
            <person name="Manohar C."/>
            <person name="Matassi G."/>
            <person name="Medina M."/>
            <person name="Mochizuki Y."/>
            <person name="Mount S."/>
            <person name="Morishita T."/>
            <person name="Miura S."/>
            <person name="Nakayama A."/>
            <person name="Nishizaka S."/>
            <person name="Nomoto H."/>
            <person name="Ohta F."/>
            <person name="Oishi K."/>
            <person name="Rigoutsos I."/>
            <person name="Sano M."/>
            <person name="Sasaki A."/>
            <person name="Sasakura Y."/>
            <person name="Shoguchi E."/>
            <person name="Shin-i T."/>
            <person name="Spagnuolo A."/>
            <person name="Stainier D."/>
            <person name="Suzuki M.M."/>
            <person name="Tassy O."/>
            <person name="Takatori N."/>
            <person name="Tokuoka M."/>
            <person name="Yagi K."/>
            <person name="Yoshizaki F."/>
            <person name="Wada S."/>
            <person name="Zhang C."/>
            <person name="Hyatt P.D."/>
            <person name="Larimer F."/>
            <person name="Detter C."/>
            <person name="Doggett N."/>
            <person name="Glavina T."/>
            <person name="Hawkins T."/>
            <person name="Richardson P."/>
            <person name="Lucas S."/>
            <person name="Kohara Y."/>
            <person name="Levine M."/>
            <person name="Satoh N."/>
            <person name="Rokhsar D.S."/>
        </authorList>
    </citation>
    <scope>NUCLEOTIDE SEQUENCE [LARGE SCALE GENOMIC DNA]</scope>
</reference>
<dbReference type="RefSeq" id="XP_018667267.1">
    <property type="nucleotide sequence ID" value="XM_018811722.2"/>
</dbReference>
<reference evidence="4" key="3">
    <citation type="submission" date="2025-08" db="UniProtKB">
        <authorList>
            <consortium name="Ensembl"/>
        </authorList>
    </citation>
    <scope>IDENTIFICATION</scope>
</reference>
<dbReference type="EMBL" id="EAAA01000411">
    <property type="status" value="NOT_ANNOTATED_CDS"/>
    <property type="molecule type" value="Genomic_DNA"/>
</dbReference>
<feature type="compositionally biased region" description="Basic residues" evidence="2">
    <location>
        <begin position="1"/>
        <end position="16"/>
    </location>
</feature>
<dbReference type="PANTHER" id="PTHR23330">
    <property type="entry name" value="P300 TRANSCRIPTIONAL COFACTOR JMY-RELATED"/>
    <property type="match status" value="1"/>
</dbReference>
<dbReference type="Ensembl" id="ENSCINT00000013708.3">
    <property type="protein sequence ID" value="ENSCINP00000013708.3"/>
    <property type="gene ID" value="ENSCING00000006680.3"/>
</dbReference>
<keyword evidence="3" id="KW-0472">Membrane</keyword>
<proteinExistence type="predicted"/>
<feature type="region of interest" description="Disordered" evidence="2">
    <location>
        <begin position="1"/>
        <end position="25"/>
    </location>
</feature>
<dbReference type="OrthoDB" id="10066480at2759"/>
<keyword evidence="5" id="KW-1185">Reference proteome</keyword>
<keyword evidence="3" id="KW-1133">Transmembrane helix</keyword>
<feature type="region of interest" description="Disordered" evidence="2">
    <location>
        <begin position="92"/>
        <end position="146"/>
    </location>
</feature>
<dbReference type="InParanoid" id="F7BAL4"/>
<feature type="transmembrane region" description="Helical" evidence="3">
    <location>
        <begin position="35"/>
        <end position="52"/>
    </location>
</feature>
<evidence type="ECO:0000313" key="4">
    <source>
        <dbReference type="Ensembl" id="ENSCINP00000013708.3"/>
    </source>
</evidence>
<keyword evidence="1" id="KW-0175">Coiled coil</keyword>
<dbReference type="GeneTree" id="ENSGT00510000046704"/>
<dbReference type="Proteomes" id="UP000008144">
    <property type="component" value="Chromosome 1"/>
</dbReference>
<dbReference type="KEGG" id="cin:108949460"/>
<sequence length="280" mass="31268">MARRFQQRRLGKKQRRTFASTVLEDTPQQKPSRKFFILSIFYTFIQYLISFFRPKINNSESNSGLTNRIEQLETTVAKLSKKIVKLEKKFSSSTPPLFSNTQAPTITLAPPPPIPPPPPPPPLGNIPALPKSKKSAQAPQKQKSSFLPAPIGISVDAIKNLKLKKVSDQQNEGSKPGAKSNKVQLVTIQDLQNVKLKRRTQQTDENKNILPLSKLKLTKSLKKTNIIRSPGGTPLVKRDENQSTGTGLTPAFTRALKKKFEAVHKTSPISIEESPKSWRC</sequence>
<accession>F7BAL4</accession>
<feature type="compositionally biased region" description="Pro residues" evidence="2">
    <location>
        <begin position="109"/>
        <end position="124"/>
    </location>
</feature>
<feature type="compositionally biased region" description="Low complexity" evidence="2">
    <location>
        <begin position="125"/>
        <end position="145"/>
    </location>
</feature>
<evidence type="ECO:0000256" key="2">
    <source>
        <dbReference type="SAM" id="MobiDB-lite"/>
    </source>
</evidence>
<protein>
    <submittedName>
        <fullName evidence="4">Proline-rich protein 11-like</fullName>
    </submittedName>
</protein>
<dbReference type="PANTHER" id="PTHR23330:SF9">
    <property type="entry name" value="PROLINE-RICH PROTEIN 11"/>
    <property type="match status" value="1"/>
</dbReference>
<gene>
    <name evidence="4" type="primary">LOC108949460</name>
</gene>
<reference evidence="4" key="2">
    <citation type="journal article" date="2008" name="Genome Biol.">
        <title>Improved genome assembly and evidence-based global gene model set for the chordate Ciona intestinalis: new insight into intron and operon populations.</title>
        <authorList>
            <person name="Satou Y."/>
            <person name="Mineta K."/>
            <person name="Ogasawara M."/>
            <person name="Sasakura Y."/>
            <person name="Shoguchi E."/>
            <person name="Ueno K."/>
            <person name="Yamada L."/>
            <person name="Matsumoto J."/>
            <person name="Wasserscheid J."/>
            <person name="Dewar K."/>
            <person name="Wiley G.B."/>
            <person name="Macmil S.L."/>
            <person name="Roe B.A."/>
            <person name="Zeller R.W."/>
            <person name="Hastings K.E."/>
            <person name="Lemaire P."/>
            <person name="Lindquist E."/>
            <person name="Endo T."/>
            <person name="Hotta K."/>
            <person name="Inaba K."/>
        </authorList>
    </citation>
    <scope>NUCLEOTIDE SEQUENCE [LARGE SCALE GENOMIC DNA]</scope>
    <source>
        <strain evidence="4">wild type</strain>
    </source>
</reference>
<reference evidence="4" key="4">
    <citation type="submission" date="2025-09" db="UniProtKB">
        <authorList>
            <consortium name="Ensembl"/>
        </authorList>
    </citation>
    <scope>IDENTIFICATION</scope>
</reference>
<dbReference type="AlphaFoldDB" id="F7BAL4"/>
<dbReference type="GO" id="GO:0005634">
    <property type="term" value="C:nucleus"/>
    <property type="evidence" value="ECO:0000318"/>
    <property type="project" value="GO_Central"/>
</dbReference>
<dbReference type="GO" id="GO:0005737">
    <property type="term" value="C:cytoplasm"/>
    <property type="evidence" value="ECO:0000318"/>
    <property type="project" value="GO_Central"/>
</dbReference>